<keyword evidence="1" id="KW-0812">Transmembrane</keyword>
<evidence type="ECO:0000313" key="4">
    <source>
        <dbReference type="Proteomes" id="UP000008152"/>
    </source>
</evidence>
<dbReference type="EMBL" id="CP000790">
    <property type="protein sequence ID" value="ABU74837.1"/>
    <property type="molecule type" value="Genomic_DNA"/>
</dbReference>
<keyword evidence="1" id="KW-1133">Transmembrane helix</keyword>
<reference evidence="3 4" key="1">
    <citation type="submission" date="2007-08" db="EMBL/GenBank/DDBJ databases">
        <authorList>
            <consortium name="The Vibrio harveyi Genome Sequencing Project"/>
            <person name="Bassler B."/>
            <person name="Clifton S.W."/>
            <person name="Fulton L."/>
            <person name="Delehaunty K."/>
            <person name="Fronick C."/>
            <person name="Harrison M."/>
            <person name="Markivic C."/>
            <person name="Fulton R."/>
            <person name="Tin-Wollam A.-M."/>
            <person name="Shah N."/>
            <person name="Pepin K."/>
            <person name="Nash W."/>
            <person name="Thiruvilangam P."/>
            <person name="Bhonagiri V."/>
            <person name="Waters C."/>
            <person name="Tu K.C."/>
            <person name="Irgon J."/>
            <person name="Wilson R.K."/>
        </authorList>
    </citation>
    <scope>NUCLEOTIDE SEQUENCE [LARGE SCALE GENOMIC DNA]</scope>
    <source>
        <strain evidence="3">ATCC BAA-1116</strain>
        <strain evidence="4">ATCC BAA-1116 / BB120</strain>
    </source>
</reference>
<proteinExistence type="predicted"/>
<dbReference type="AlphaFoldDB" id="A7N605"/>
<gene>
    <name evidence="2" type="ordered locus">VIBHAR_06057</name>
    <name evidence="3" type="ordered locus">VIBHAR_06963</name>
</gene>
<feature type="transmembrane region" description="Helical" evidence="1">
    <location>
        <begin position="16"/>
        <end position="36"/>
    </location>
</feature>
<dbReference type="KEGG" id="vha:VIBHAR_06963"/>
<dbReference type="KEGG" id="vha:VIBHAR_06057"/>
<organism evidence="3 4">
    <name type="scientific">Vibrio campbellii (strain ATCC BAA-1116)</name>
    <dbReference type="NCBI Taxonomy" id="2902295"/>
    <lineage>
        <taxon>Bacteria</taxon>
        <taxon>Pseudomonadati</taxon>
        <taxon>Pseudomonadota</taxon>
        <taxon>Gammaproteobacteria</taxon>
        <taxon>Vibrionales</taxon>
        <taxon>Vibrionaceae</taxon>
        <taxon>Vibrio</taxon>
    </lineage>
</organism>
<evidence type="ECO:0000313" key="3">
    <source>
        <dbReference type="EMBL" id="ABU74837.1"/>
    </source>
</evidence>
<accession>A7N605</accession>
<dbReference type="Proteomes" id="UP000008152">
    <property type="component" value="Chromosome II"/>
</dbReference>
<sequence>MLRFERPQSYLRRNTSLILFIGVLFFAMVASLPSCLRRKE</sequence>
<name>A7N605_VIBC1</name>
<dbReference type="EMBL" id="CP000790">
    <property type="protein sequence ID" value="ABU73950.1"/>
    <property type="molecule type" value="Genomic_DNA"/>
</dbReference>
<evidence type="ECO:0000256" key="1">
    <source>
        <dbReference type="SAM" id="Phobius"/>
    </source>
</evidence>
<evidence type="ECO:0000313" key="2">
    <source>
        <dbReference type="EMBL" id="ABU73950.1"/>
    </source>
</evidence>
<protein>
    <submittedName>
        <fullName evidence="3">Uncharacterized protein</fullName>
    </submittedName>
</protein>
<keyword evidence="1" id="KW-0472">Membrane</keyword>